<evidence type="ECO:0000313" key="4">
    <source>
        <dbReference type="Proteomes" id="UP000064967"/>
    </source>
</evidence>
<reference evidence="3 4" key="1">
    <citation type="submission" date="2015-08" db="EMBL/GenBank/DDBJ databases">
        <authorList>
            <person name="Babu N.S."/>
            <person name="Beckwith C.J."/>
            <person name="Beseler K.G."/>
            <person name="Brison A."/>
            <person name="Carone J.V."/>
            <person name="Caskin T.P."/>
            <person name="Diamond M."/>
            <person name="Durham M.E."/>
            <person name="Foxe J.M."/>
            <person name="Go M."/>
            <person name="Henderson B.A."/>
            <person name="Jones I.B."/>
            <person name="McGettigan J.A."/>
            <person name="Micheletti S.J."/>
            <person name="Nasrallah M.E."/>
            <person name="Ortiz D."/>
            <person name="Piller C.R."/>
            <person name="Privatt S.R."/>
            <person name="Schneider S.L."/>
            <person name="Sharp S."/>
            <person name="Smith T.C."/>
            <person name="Stanton J.D."/>
            <person name="Ullery H.E."/>
            <person name="Wilson R.J."/>
            <person name="Serrano M.G."/>
            <person name="Buck G."/>
            <person name="Lee V."/>
            <person name="Wang Y."/>
            <person name="Carvalho R."/>
            <person name="Voegtly L."/>
            <person name="Shi R."/>
            <person name="Duckworth R."/>
            <person name="Johnson A."/>
            <person name="Loviza R."/>
            <person name="Walstead R."/>
            <person name="Shah Z."/>
            <person name="Kiflezghi M."/>
            <person name="Wade K."/>
            <person name="Ball S.L."/>
            <person name="Bradley K.W."/>
            <person name="Asai D.J."/>
            <person name="Bowman C.A."/>
            <person name="Russell D.A."/>
            <person name="Pope W.H."/>
            <person name="Jacobs-Sera D."/>
            <person name="Hendrix R.W."/>
            <person name="Hatfull G.F."/>
        </authorList>
    </citation>
    <scope>NUCLEOTIDE SEQUENCE [LARGE SCALE GENOMIC DNA]</scope>
    <source>
        <strain evidence="3 4">DSM 27648</strain>
    </source>
</reference>
<keyword evidence="1" id="KW-0472">Membrane</keyword>
<feature type="domain" description="HTH Mu-type" evidence="2">
    <location>
        <begin position="1"/>
        <end position="20"/>
    </location>
</feature>
<dbReference type="PROSITE" id="PS51702">
    <property type="entry name" value="HTH_MU"/>
    <property type="match status" value="1"/>
</dbReference>
<sequence length="258" mass="28422">MTSLSESARAALRRAAETPLSYGVRVYLAPGDNGSSRVLVTLGEAHLKLEHASKLGRDVLEQFELRGVETFQTRQVFAGRLLGFLIHAPRAILRALSFGLVKDSSITDAKQLPFGYTVEVERAKSMPFGLHVGSAYLTAFFAVVWTNFVLLALRELLPNVPPALDAILGVLGVAGVLFELHFVMLVPAVLLRRFSWSWLLHPAVGILTFRDTLMAEGTIRMLADHPTISSAIVVMGRAHLPGFERELVDKHGFRRIDL</sequence>
<gene>
    <name evidence="3" type="ORF">AKJ09_11157</name>
</gene>
<evidence type="ECO:0000313" key="3">
    <source>
        <dbReference type="EMBL" id="AKV04494.1"/>
    </source>
</evidence>
<organism evidence="3 4">
    <name type="scientific">Labilithrix luteola</name>
    <dbReference type="NCBI Taxonomy" id="1391654"/>
    <lineage>
        <taxon>Bacteria</taxon>
        <taxon>Pseudomonadati</taxon>
        <taxon>Myxococcota</taxon>
        <taxon>Polyangia</taxon>
        <taxon>Polyangiales</taxon>
        <taxon>Labilitrichaceae</taxon>
        <taxon>Labilithrix</taxon>
    </lineage>
</organism>
<dbReference type="EMBL" id="CP012333">
    <property type="protein sequence ID" value="AKV04494.1"/>
    <property type="molecule type" value="Genomic_DNA"/>
</dbReference>
<evidence type="ECO:0000256" key="1">
    <source>
        <dbReference type="SAM" id="Phobius"/>
    </source>
</evidence>
<evidence type="ECO:0000259" key="2">
    <source>
        <dbReference type="PROSITE" id="PS51702"/>
    </source>
</evidence>
<dbReference type="InterPro" id="IPR003314">
    <property type="entry name" value="Mu-type_HTH"/>
</dbReference>
<proteinExistence type="predicted"/>
<accession>A0A0K1QFF5</accession>
<keyword evidence="1" id="KW-0812">Transmembrane</keyword>
<protein>
    <recommendedName>
        <fullName evidence="2">HTH Mu-type domain-containing protein</fullName>
    </recommendedName>
</protein>
<feature type="transmembrane region" description="Helical" evidence="1">
    <location>
        <begin position="166"/>
        <end position="191"/>
    </location>
</feature>
<keyword evidence="4" id="KW-1185">Reference proteome</keyword>
<keyword evidence="1" id="KW-1133">Transmembrane helix</keyword>
<dbReference type="RefSeq" id="WP_146655097.1">
    <property type="nucleotide sequence ID" value="NZ_CP012333.1"/>
</dbReference>
<dbReference type="AlphaFoldDB" id="A0A0K1QFF5"/>
<dbReference type="GO" id="GO:0003677">
    <property type="term" value="F:DNA binding"/>
    <property type="evidence" value="ECO:0007669"/>
    <property type="project" value="InterPro"/>
</dbReference>
<name>A0A0K1QFF5_9BACT</name>
<feature type="transmembrane region" description="Helical" evidence="1">
    <location>
        <begin position="134"/>
        <end position="154"/>
    </location>
</feature>
<dbReference type="KEGG" id="llu:AKJ09_11157"/>
<dbReference type="Proteomes" id="UP000064967">
    <property type="component" value="Chromosome"/>
</dbReference>